<proteinExistence type="predicted"/>
<reference evidence="1 2" key="1">
    <citation type="submission" date="2020-04" db="EMBL/GenBank/DDBJ databases">
        <authorList>
            <person name="Hitch T.C.A."/>
            <person name="Wylensek D."/>
            <person name="Clavel T."/>
        </authorList>
    </citation>
    <scope>NUCLEOTIDE SEQUENCE [LARGE SCALE GENOMIC DNA]</scope>
    <source>
        <strain evidence="1 2">BSM-383-APC-22F</strain>
    </source>
</reference>
<organism evidence="1 2">
    <name type="scientific">Faecalicoccus pleomorphus</name>
    <dbReference type="NCBI Taxonomy" id="1323"/>
    <lineage>
        <taxon>Bacteria</taxon>
        <taxon>Bacillati</taxon>
        <taxon>Bacillota</taxon>
        <taxon>Erysipelotrichia</taxon>
        <taxon>Erysipelotrichales</taxon>
        <taxon>Erysipelotrichaceae</taxon>
        <taxon>Faecalicoccus</taxon>
    </lineage>
</organism>
<evidence type="ECO:0000313" key="1">
    <source>
        <dbReference type="EMBL" id="NME44739.1"/>
    </source>
</evidence>
<gene>
    <name evidence="1" type="ORF">HF861_07545</name>
</gene>
<dbReference type="RefSeq" id="WP_013379318.1">
    <property type="nucleotide sequence ID" value="NZ_JABAFR010000016.1"/>
</dbReference>
<protein>
    <submittedName>
        <fullName evidence="1">Uncharacterized protein</fullName>
    </submittedName>
</protein>
<comment type="caution">
    <text evidence="1">The sequence shown here is derived from an EMBL/GenBank/DDBJ whole genome shotgun (WGS) entry which is preliminary data.</text>
</comment>
<dbReference type="EMBL" id="JABAFR010000016">
    <property type="protein sequence ID" value="NME44739.1"/>
    <property type="molecule type" value="Genomic_DNA"/>
</dbReference>
<sequence length="118" mass="13467">MRLFNKKKAEIKLRLIDCDYAPEDMEKQLPVSCQLIRMIPGNDRPDYWIAKCDRSIKYGDSTIKYLVLAPRFVGAKIEKGMGTIAVNVAYVIDETITQDTTLNLDKCRYVAICNAIEC</sequence>
<name>A0A7X9RJX4_9FIRM</name>
<dbReference type="GeneID" id="68362336"/>
<evidence type="ECO:0000313" key="2">
    <source>
        <dbReference type="Proteomes" id="UP000540014"/>
    </source>
</evidence>
<dbReference type="AlphaFoldDB" id="A0A7X9RJX4"/>
<accession>A0A7X9RJX4</accession>
<dbReference type="Proteomes" id="UP000540014">
    <property type="component" value="Unassembled WGS sequence"/>
</dbReference>